<dbReference type="Proteomes" id="UP001501844">
    <property type="component" value="Unassembled WGS sequence"/>
</dbReference>
<organism evidence="1 2">
    <name type="scientific">Nibribacter koreensis</name>
    <dbReference type="NCBI Taxonomy" id="1084519"/>
    <lineage>
        <taxon>Bacteria</taxon>
        <taxon>Pseudomonadati</taxon>
        <taxon>Bacteroidota</taxon>
        <taxon>Cytophagia</taxon>
        <taxon>Cytophagales</taxon>
        <taxon>Hymenobacteraceae</taxon>
        <taxon>Nibribacter</taxon>
    </lineage>
</organism>
<dbReference type="EMBL" id="BAABGX010000001">
    <property type="protein sequence ID" value="GAA4298593.1"/>
    <property type="molecule type" value="Genomic_DNA"/>
</dbReference>
<sequence>MVGGGVNGAYRSIQNQSGHSSVSGSKKQFDGQGRFGYFVINDLALGALGTVSHTSVKMDGANANPTTHILVGPFARYFLNNGIFGEASYGIGIQNVSDSQKRDLSEARAGIGYSLFLNPKVAIEPAILFTYYKEKNPASPGHHYTEIGPSLNLGLQVYLFRERSLNK</sequence>
<evidence type="ECO:0000313" key="2">
    <source>
        <dbReference type="Proteomes" id="UP001501844"/>
    </source>
</evidence>
<gene>
    <name evidence="1" type="ORF">GCM10023183_06940</name>
</gene>
<dbReference type="SUPFAM" id="SSF103515">
    <property type="entry name" value="Autotransporter"/>
    <property type="match status" value="1"/>
</dbReference>
<accession>A0ABP8F9U1</accession>
<keyword evidence="2" id="KW-1185">Reference proteome</keyword>
<proteinExistence type="predicted"/>
<comment type="caution">
    <text evidence="1">The sequence shown here is derived from an EMBL/GenBank/DDBJ whole genome shotgun (WGS) entry which is preliminary data.</text>
</comment>
<name>A0ABP8F9U1_9BACT</name>
<dbReference type="InterPro" id="IPR036709">
    <property type="entry name" value="Autotransporte_beta_dom_sf"/>
</dbReference>
<reference evidence="2" key="1">
    <citation type="journal article" date="2019" name="Int. J. Syst. Evol. Microbiol.">
        <title>The Global Catalogue of Microorganisms (GCM) 10K type strain sequencing project: providing services to taxonomists for standard genome sequencing and annotation.</title>
        <authorList>
            <consortium name="The Broad Institute Genomics Platform"/>
            <consortium name="The Broad Institute Genome Sequencing Center for Infectious Disease"/>
            <person name="Wu L."/>
            <person name="Ma J."/>
        </authorList>
    </citation>
    <scope>NUCLEOTIDE SEQUENCE [LARGE SCALE GENOMIC DNA]</scope>
    <source>
        <strain evidence="2">JCM 17917</strain>
    </source>
</reference>
<evidence type="ECO:0008006" key="3">
    <source>
        <dbReference type="Google" id="ProtNLM"/>
    </source>
</evidence>
<evidence type="ECO:0000313" key="1">
    <source>
        <dbReference type="EMBL" id="GAA4298593.1"/>
    </source>
</evidence>
<protein>
    <recommendedName>
        <fullName evidence="3">Outer membrane protein beta-barrel domain-containing protein</fullName>
    </recommendedName>
</protein>